<dbReference type="EMBL" id="CM042018">
    <property type="protein sequence ID" value="KAI3828299.1"/>
    <property type="molecule type" value="Genomic_DNA"/>
</dbReference>
<organism evidence="1 2">
    <name type="scientific">Smallanthus sonchifolius</name>
    <dbReference type="NCBI Taxonomy" id="185202"/>
    <lineage>
        <taxon>Eukaryota</taxon>
        <taxon>Viridiplantae</taxon>
        <taxon>Streptophyta</taxon>
        <taxon>Embryophyta</taxon>
        <taxon>Tracheophyta</taxon>
        <taxon>Spermatophyta</taxon>
        <taxon>Magnoliopsida</taxon>
        <taxon>eudicotyledons</taxon>
        <taxon>Gunneridae</taxon>
        <taxon>Pentapetalae</taxon>
        <taxon>asterids</taxon>
        <taxon>campanulids</taxon>
        <taxon>Asterales</taxon>
        <taxon>Asteraceae</taxon>
        <taxon>Asteroideae</taxon>
        <taxon>Heliantheae alliance</taxon>
        <taxon>Millerieae</taxon>
        <taxon>Smallanthus</taxon>
    </lineage>
</organism>
<protein>
    <submittedName>
        <fullName evidence="1">Uncharacterized protein</fullName>
    </submittedName>
</protein>
<reference evidence="1 2" key="2">
    <citation type="journal article" date="2022" name="Mol. Ecol. Resour.">
        <title>The genomes of chicory, endive, great burdock and yacon provide insights into Asteraceae paleo-polyploidization history and plant inulin production.</title>
        <authorList>
            <person name="Fan W."/>
            <person name="Wang S."/>
            <person name="Wang H."/>
            <person name="Wang A."/>
            <person name="Jiang F."/>
            <person name="Liu H."/>
            <person name="Zhao H."/>
            <person name="Xu D."/>
            <person name="Zhang Y."/>
        </authorList>
    </citation>
    <scope>NUCLEOTIDE SEQUENCE [LARGE SCALE GENOMIC DNA]</scope>
    <source>
        <strain evidence="2">cv. Yunnan</strain>
        <tissue evidence="1">Leaves</tissue>
    </source>
</reference>
<accession>A0ACB9K7P3</accession>
<comment type="caution">
    <text evidence="1">The sequence shown here is derived from an EMBL/GenBank/DDBJ whole genome shotgun (WGS) entry which is preliminary data.</text>
</comment>
<name>A0ACB9K7P3_9ASTR</name>
<proteinExistence type="predicted"/>
<dbReference type="Proteomes" id="UP001056120">
    <property type="component" value="Linkage Group LG01"/>
</dbReference>
<reference evidence="2" key="1">
    <citation type="journal article" date="2022" name="Mol. Ecol. Resour.">
        <title>The genomes of chicory, endive, great burdock and yacon provide insights into Asteraceae palaeo-polyploidization history and plant inulin production.</title>
        <authorList>
            <person name="Fan W."/>
            <person name="Wang S."/>
            <person name="Wang H."/>
            <person name="Wang A."/>
            <person name="Jiang F."/>
            <person name="Liu H."/>
            <person name="Zhao H."/>
            <person name="Xu D."/>
            <person name="Zhang Y."/>
        </authorList>
    </citation>
    <scope>NUCLEOTIDE SEQUENCE [LARGE SCALE GENOMIC DNA]</scope>
    <source>
        <strain evidence="2">cv. Yunnan</strain>
    </source>
</reference>
<evidence type="ECO:0000313" key="2">
    <source>
        <dbReference type="Proteomes" id="UP001056120"/>
    </source>
</evidence>
<gene>
    <name evidence="1" type="ORF">L1987_02398</name>
</gene>
<keyword evidence="2" id="KW-1185">Reference proteome</keyword>
<sequence length="126" mass="13151">MVILLGLFSLFLMIQNGHAYQFKITAKNNEKVVIVVLANGSNHTSDAPSSSPPATPPALPPTSTSEEFASSPPAPGAAEPDLNPAPAPHPEENPPPAPTPNAASSRVLDFFCFFGAYAGFSLLFGF</sequence>
<evidence type="ECO:0000313" key="1">
    <source>
        <dbReference type="EMBL" id="KAI3828299.1"/>
    </source>
</evidence>